<reference evidence="1 2" key="2">
    <citation type="submission" date="2018-11" db="EMBL/GenBank/DDBJ databases">
        <authorList>
            <consortium name="Pathogen Informatics"/>
        </authorList>
    </citation>
    <scope>NUCLEOTIDE SEQUENCE [LARGE SCALE GENOMIC DNA]</scope>
</reference>
<dbReference type="Proteomes" id="UP000050794">
    <property type="component" value="Unassembled WGS sequence"/>
</dbReference>
<dbReference type="PANTHER" id="PTHR31128:SF9">
    <property type="entry name" value="DUF3444 DOMAIN-CONTAINING PROTEIN-RELATED"/>
    <property type="match status" value="1"/>
</dbReference>
<evidence type="ECO:0000313" key="1">
    <source>
        <dbReference type="EMBL" id="VDM24890.1"/>
    </source>
</evidence>
<gene>
    <name evidence="1" type="ORF">TCNE_LOCUS801</name>
</gene>
<accession>A0A183TX30</accession>
<keyword evidence="2" id="KW-1185">Reference proteome</keyword>
<protein>
    <submittedName>
        <fullName evidence="3">SH2 domain-containing protein</fullName>
    </submittedName>
</protein>
<evidence type="ECO:0000313" key="3">
    <source>
        <dbReference type="WBParaSite" id="TCNE_0000079901-mRNA-1"/>
    </source>
</evidence>
<proteinExistence type="predicted"/>
<sequence>ISVTPDDDLRTAQVQNERVQAAIIHAAYIGPRKKHEAEEFVAKPTSFKVYHRVCGRFLMTNFTQKFQLPNMLSLGDIRPDLPLFIVYRSGRGKIHHYAVNETRIYEWKGNQLTPMSSFQVEYGDPAAPRFFTLESLIQFYTTYVHLRQTKGGESIADIFPRLRSSRRTCRERIADVE</sequence>
<dbReference type="PANTHER" id="PTHR31128">
    <property type="entry name" value="PROTEIN CBR-CLEC-135-RELATED"/>
    <property type="match status" value="1"/>
</dbReference>
<dbReference type="AlphaFoldDB" id="A0A183TX30"/>
<evidence type="ECO:0000313" key="2">
    <source>
        <dbReference type="Proteomes" id="UP000050794"/>
    </source>
</evidence>
<reference evidence="3" key="1">
    <citation type="submission" date="2016-06" db="UniProtKB">
        <authorList>
            <consortium name="WormBaseParasite"/>
        </authorList>
    </citation>
    <scope>IDENTIFICATION</scope>
</reference>
<name>A0A183TX30_TOXCA</name>
<dbReference type="EMBL" id="UYWY01000456">
    <property type="protein sequence ID" value="VDM24890.1"/>
    <property type="molecule type" value="Genomic_DNA"/>
</dbReference>
<organism evidence="2 3">
    <name type="scientific">Toxocara canis</name>
    <name type="common">Canine roundworm</name>
    <dbReference type="NCBI Taxonomy" id="6265"/>
    <lineage>
        <taxon>Eukaryota</taxon>
        <taxon>Metazoa</taxon>
        <taxon>Ecdysozoa</taxon>
        <taxon>Nematoda</taxon>
        <taxon>Chromadorea</taxon>
        <taxon>Rhabditida</taxon>
        <taxon>Spirurina</taxon>
        <taxon>Ascaridomorpha</taxon>
        <taxon>Ascaridoidea</taxon>
        <taxon>Toxocaridae</taxon>
        <taxon>Toxocara</taxon>
    </lineage>
</organism>
<dbReference type="WBParaSite" id="TCNE_0000079901-mRNA-1">
    <property type="protein sequence ID" value="TCNE_0000079901-mRNA-1"/>
    <property type="gene ID" value="TCNE_0000079901"/>
</dbReference>